<dbReference type="InterPro" id="IPR009492">
    <property type="entry name" value="TniQ"/>
</dbReference>
<name>B1WNW0_CROS5</name>
<dbReference type="HOGENOM" id="CLU_1599988_0_0_3"/>
<dbReference type="KEGG" id="cyt:cce_3791"/>
<keyword evidence="3" id="KW-1185">Reference proteome</keyword>
<evidence type="ECO:0000313" key="3">
    <source>
        <dbReference type="Proteomes" id="UP000001203"/>
    </source>
</evidence>
<accession>B1WNW0</accession>
<organism evidence="2 3">
    <name type="scientific">Crocosphaera subtropica (strain ATCC 51142 / BH68)</name>
    <name type="common">Cyanothece sp. (strain ATCC 51142)</name>
    <dbReference type="NCBI Taxonomy" id="43989"/>
    <lineage>
        <taxon>Bacteria</taxon>
        <taxon>Bacillati</taxon>
        <taxon>Cyanobacteriota</taxon>
        <taxon>Cyanophyceae</taxon>
        <taxon>Oscillatoriophycideae</taxon>
        <taxon>Chroococcales</taxon>
        <taxon>Aphanothecaceae</taxon>
        <taxon>Crocosphaera</taxon>
        <taxon>Crocosphaera subtropica</taxon>
    </lineage>
</organism>
<feature type="domain" description="TniQ" evidence="1">
    <location>
        <begin position="13"/>
        <end position="128"/>
    </location>
</feature>
<reference evidence="2 3" key="1">
    <citation type="journal article" date="2008" name="Proc. Natl. Acad. Sci. U.S.A.">
        <title>The genome of Cyanothece 51142, a unicellular diazotrophic cyanobacterium important in the marine nitrogen cycle.</title>
        <authorList>
            <person name="Welsh E.A."/>
            <person name="Liberton M."/>
            <person name="Stoeckel J."/>
            <person name="Loh T."/>
            <person name="Elvitigala T."/>
            <person name="Wang C."/>
            <person name="Wollam A."/>
            <person name="Fulton R.S."/>
            <person name="Clifton S.W."/>
            <person name="Jacobs J.M."/>
            <person name="Aurora R."/>
            <person name="Ghosh B.K."/>
            <person name="Sherman L.A."/>
            <person name="Smith R.D."/>
            <person name="Wilson R.K."/>
            <person name="Pakrasi H.B."/>
        </authorList>
    </citation>
    <scope>NUCLEOTIDE SEQUENCE [LARGE SCALE GENOMIC DNA]</scope>
    <source>
        <strain evidence="3">ATCC 51142 / BH68</strain>
    </source>
</reference>
<dbReference type="EMBL" id="CP000806">
    <property type="protein sequence ID" value="ACB53139.1"/>
    <property type="molecule type" value="Genomic_DNA"/>
</dbReference>
<protein>
    <recommendedName>
        <fullName evidence="1">TniQ domain-containing protein</fullName>
    </recommendedName>
</protein>
<dbReference type="OrthoDB" id="455810at2"/>
<dbReference type="AlphaFoldDB" id="B1WNW0"/>
<sequence>MESREIQPWWFLVQPLAGESISHFLGRFRRENELTVTMMGKITGLGGAIARWEKFRFIPAPTEEELTALSDVVRVEVERLWSMFPPKGVGMKHQPIRLCGACYEEEACHKIEWQLKTTQFCSEHGLTLLSECPNCGARFQFPALWVEGWCHRCFLSFGEMMEKQQIIKY</sequence>
<dbReference type="Proteomes" id="UP000001203">
    <property type="component" value="Chromosome circular"/>
</dbReference>
<dbReference type="STRING" id="43989.cce_3791"/>
<evidence type="ECO:0000313" key="2">
    <source>
        <dbReference type="EMBL" id="ACB53139.1"/>
    </source>
</evidence>
<dbReference type="eggNOG" id="COG1933">
    <property type="taxonomic scope" value="Bacteria"/>
</dbReference>
<gene>
    <name evidence="2" type="ordered locus">cce_3791</name>
</gene>
<evidence type="ECO:0000259" key="1">
    <source>
        <dbReference type="Pfam" id="PF06527"/>
    </source>
</evidence>
<proteinExistence type="predicted"/>
<dbReference type="Pfam" id="PF06527">
    <property type="entry name" value="TniQ"/>
    <property type="match status" value="1"/>
</dbReference>
<dbReference type="RefSeq" id="WP_009545055.1">
    <property type="nucleotide sequence ID" value="NC_010546.1"/>
</dbReference>